<reference evidence="1 2" key="1">
    <citation type="submission" date="2024-06" db="EMBL/GenBank/DDBJ databases">
        <title>The Natural Products Discovery Center: Release of the First 8490 Sequenced Strains for Exploring Actinobacteria Biosynthetic Diversity.</title>
        <authorList>
            <person name="Kalkreuter E."/>
            <person name="Kautsar S.A."/>
            <person name="Yang D."/>
            <person name="Bader C.D."/>
            <person name="Teijaro C.N."/>
            <person name="Fluegel L."/>
            <person name="Davis C.M."/>
            <person name="Simpson J.R."/>
            <person name="Lauterbach L."/>
            <person name="Steele A.D."/>
            <person name="Gui C."/>
            <person name="Meng S."/>
            <person name="Li G."/>
            <person name="Viehrig K."/>
            <person name="Ye F."/>
            <person name="Su P."/>
            <person name="Kiefer A.F."/>
            <person name="Nichols A."/>
            <person name="Cepeda A.J."/>
            <person name="Yan W."/>
            <person name="Fan B."/>
            <person name="Jiang Y."/>
            <person name="Adhikari A."/>
            <person name="Zheng C.-J."/>
            <person name="Schuster L."/>
            <person name="Cowan T.M."/>
            <person name="Smanski M.J."/>
            <person name="Chevrette M.G."/>
            <person name="De Carvalho L.P.S."/>
            <person name="Shen B."/>
        </authorList>
    </citation>
    <scope>NUCLEOTIDE SEQUENCE [LARGE SCALE GENOMIC DNA]</scope>
    <source>
        <strain evidence="1 2">NPDC050100</strain>
    </source>
</reference>
<sequence length="138" mass="15283">MLSGLSGLVLDHTAVLALADDNPDMVHVVDQAYRTSTSLLVPTTSLATALLDVQEIHELNNILTMLDRIMVLYDELSTRRAYNVHVRMYGEDVVKPEHRLSLGHAAVCATERNWPVLTADDTSWGFAGREVSLLIVEI</sequence>
<evidence type="ECO:0000313" key="1">
    <source>
        <dbReference type="EMBL" id="MEV0970271.1"/>
    </source>
</evidence>
<evidence type="ECO:0008006" key="3">
    <source>
        <dbReference type="Google" id="ProtNLM"/>
    </source>
</evidence>
<name>A0ABV3GFB5_MICGL</name>
<organism evidence="1 2">
    <name type="scientific">Microtetraspora glauca</name>
    <dbReference type="NCBI Taxonomy" id="1996"/>
    <lineage>
        <taxon>Bacteria</taxon>
        <taxon>Bacillati</taxon>
        <taxon>Actinomycetota</taxon>
        <taxon>Actinomycetes</taxon>
        <taxon>Streptosporangiales</taxon>
        <taxon>Streptosporangiaceae</taxon>
        <taxon>Microtetraspora</taxon>
    </lineage>
</organism>
<protein>
    <recommendedName>
        <fullName evidence="3">PIN domain-containing protein</fullName>
    </recommendedName>
</protein>
<comment type="caution">
    <text evidence="1">The sequence shown here is derived from an EMBL/GenBank/DDBJ whole genome shotgun (WGS) entry which is preliminary data.</text>
</comment>
<accession>A0ABV3GFB5</accession>
<keyword evidence="2" id="KW-1185">Reference proteome</keyword>
<dbReference type="Proteomes" id="UP001551675">
    <property type="component" value="Unassembled WGS sequence"/>
</dbReference>
<proteinExistence type="predicted"/>
<dbReference type="EMBL" id="JBFALK010000008">
    <property type="protein sequence ID" value="MEV0970271.1"/>
    <property type="molecule type" value="Genomic_DNA"/>
</dbReference>
<gene>
    <name evidence="1" type="ORF">AB0I59_16660</name>
</gene>
<dbReference type="RefSeq" id="WP_358133597.1">
    <property type="nucleotide sequence ID" value="NZ_JBFALK010000008.1"/>
</dbReference>
<evidence type="ECO:0000313" key="2">
    <source>
        <dbReference type="Proteomes" id="UP001551675"/>
    </source>
</evidence>